<keyword evidence="4 7" id="KW-0812">Transmembrane</keyword>
<reference evidence="9 10" key="1">
    <citation type="submission" date="2016-07" db="EMBL/GenBank/DDBJ databases">
        <title>Bacillus oceanisediminis whole genome.</title>
        <authorList>
            <person name="Pal Y."/>
            <person name="Verma A."/>
            <person name="Mual P."/>
            <person name="Srinivasan K."/>
        </authorList>
    </citation>
    <scope>NUCLEOTIDE SEQUENCE [LARGE SCALE GENOMIC DNA]</scope>
    <source>
        <strain evidence="9 10">Bhandara28</strain>
    </source>
</reference>
<evidence type="ECO:0000256" key="3">
    <source>
        <dbReference type="ARBA" id="ARBA00022475"/>
    </source>
</evidence>
<feature type="transmembrane region" description="Helical" evidence="7">
    <location>
        <begin position="7"/>
        <end position="27"/>
    </location>
</feature>
<keyword evidence="5 7" id="KW-1133">Transmembrane helix</keyword>
<keyword evidence="2" id="KW-0813">Transport</keyword>
<dbReference type="PANTHER" id="PTHR30465:SF44">
    <property type="entry name" value="ABC-TYPE DIPEPTIDE_OLIGOPEPTIDE TRANSPORT SYSTEM, PERMEASE COMPONENT"/>
    <property type="match status" value="1"/>
</dbReference>
<accession>A0ABX3CSE6</accession>
<feature type="domain" description="ABC transmembrane type-1" evidence="8">
    <location>
        <begin position="111"/>
        <end position="287"/>
    </location>
</feature>
<feature type="transmembrane region" description="Helical" evidence="7">
    <location>
        <begin position="87"/>
        <end position="109"/>
    </location>
</feature>
<evidence type="ECO:0000259" key="8">
    <source>
        <dbReference type="Pfam" id="PF00528"/>
    </source>
</evidence>
<evidence type="ECO:0000256" key="4">
    <source>
        <dbReference type="ARBA" id="ARBA00022692"/>
    </source>
</evidence>
<keyword evidence="10" id="KW-1185">Reference proteome</keyword>
<dbReference type="InterPro" id="IPR035906">
    <property type="entry name" value="MetI-like_sf"/>
</dbReference>
<dbReference type="InterPro" id="IPR000515">
    <property type="entry name" value="MetI-like"/>
</dbReference>
<comment type="subcellular location">
    <subcellularLocation>
        <location evidence="1">Cell membrane</location>
        <topology evidence="1">Multi-pass membrane protein</topology>
    </subcellularLocation>
</comment>
<evidence type="ECO:0000256" key="5">
    <source>
        <dbReference type="ARBA" id="ARBA00022989"/>
    </source>
</evidence>
<gene>
    <name evidence="9" type="ORF">BBV17_18975</name>
</gene>
<name>A0ABX3CSE6_9BACI</name>
<evidence type="ECO:0000256" key="6">
    <source>
        <dbReference type="ARBA" id="ARBA00023136"/>
    </source>
</evidence>
<protein>
    <submittedName>
        <fullName evidence="9">Peptide ABC transporter permease</fullName>
    </submittedName>
</protein>
<feature type="transmembrane region" description="Helical" evidence="7">
    <location>
        <begin position="121"/>
        <end position="143"/>
    </location>
</feature>
<keyword evidence="6 7" id="KW-0472">Membrane</keyword>
<dbReference type="SUPFAM" id="SSF161098">
    <property type="entry name" value="MetI-like"/>
    <property type="match status" value="1"/>
</dbReference>
<feature type="transmembrane region" description="Helical" evidence="7">
    <location>
        <begin position="163"/>
        <end position="182"/>
    </location>
</feature>
<feature type="transmembrane region" description="Helical" evidence="7">
    <location>
        <begin position="47"/>
        <end position="66"/>
    </location>
</feature>
<proteinExistence type="predicted"/>
<evidence type="ECO:0000313" key="10">
    <source>
        <dbReference type="Proteomes" id="UP000180194"/>
    </source>
</evidence>
<keyword evidence="3" id="KW-1003">Cell membrane</keyword>
<evidence type="ECO:0000256" key="2">
    <source>
        <dbReference type="ARBA" id="ARBA00022448"/>
    </source>
</evidence>
<dbReference type="EMBL" id="MBRJ01000022">
    <property type="protein sequence ID" value="OHX48185.1"/>
    <property type="molecule type" value="Genomic_DNA"/>
</dbReference>
<dbReference type="PANTHER" id="PTHR30465">
    <property type="entry name" value="INNER MEMBRANE ABC TRANSPORTER"/>
    <property type="match status" value="1"/>
</dbReference>
<evidence type="ECO:0000313" key="9">
    <source>
        <dbReference type="EMBL" id="OHX48185.1"/>
    </source>
</evidence>
<comment type="caution">
    <text evidence="9">The sequence shown here is derived from an EMBL/GenBank/DDBJ whole genome shotgun (WGS) entry which is preliminary data.</text>
</comment>
<dbReference type="Pfam" id="PF00528">
    <property type="entry name" value="BPD_transp_1"/>
    <property type="match status" value="1"/>
</dbReference>
<evidence type="ECO:0000256" key="1">
    <source>
        <dbReference type="ARBA" id="ARBA00004651"/>
    </source>
</evidence>
<sequence>MYSFKSLIKQLIGFFLLLILAAIPLVFHNTGDPLQSQQQIIFHPQQIVILIKDFIAGIFSLDAFYYKTGSNTRFFPADIVAYFKSSYFYLTSSGLIVITLSFLFGIWFWKTSVKYLNGTLSFLGMIPDFIFILLMQLLVNFIYKTTGIKTVKVASLSMDDPALFLPIVTLVLIPLIYLIRALNEHTHEVISEDYILTAIGKGLSKPRIYLFHVTTNVLPYLKADLKKITGIMISNLFVVEYLYNTRGVTTMLFQIQVKFGYQYNLVVLCLISIMLLYTSVFYTYKLFISIIERILRHA</sequence>
<evidence type="ECO:0000256" key="7">
    <source>
        <dbReference type="SAM" id="Phobius"/>
    </source>
</evidence>
<organism evidence="9 10">
    <name type="scientific">Cytobacillus oceanisediminis</name>
    <dbReference type="NCBI Taxonomy" id="665099"/>
    <lineage>
        <taxon>Bacteria</taxon>
        <taxon>Bacillati</taxon>
        <taxon>Bacillota</taxon>
        <taxon>Bacilli</taxon>
        <taxon>Bacillales</taxon>
        <taxon>Bacillaceae</taxon>
        <taxon>Cytobacillus</taxon>
    </lineage>
</organism>
<feature type="transmembrane region" description="Helical" evidence="7">
    <location>
        <begin position="261"/>
        <end position="284"/>
    </location>
</feature>
<dbReference type="Proteomes" id="UP000180194">
    <property type="component" value="Unassembled WGS sequence"/>
</dbReference>